<comment type="similarity">
    <text evidence="2">Belongs to the thioredoxin family. DsbA subfamily.</text>
</comment>
<keyword evidence="11" id="KW-1185">Reference proteome</keyword>
<keyword evidence="4 7" id="KW-0574">Periplasm</keyword>
<evidence type="ECO:0000256" key="3">
    <source>
        <dbReference type="ARBA" id="ARBA00022729"/>
    </source>
</evidence>
<dbReference type="CDD" id="cd03019">
    <property type="entry name" value="DsbA_DsbA"/>
    <property type="match status" value="1"/>
</dbReference>
<keyword evidence="6" id="KW-0676">Redox-active center</keyword>
<keyword evidence="3 8" id="KW-0732">Signal</keyword>
<feature type="chain" id="PRO_5047479980" description="Thiol:disulfide interchange protein" evidence="8">
    <location>
        <begin position="21"/>
        <end position="202"/>
    </location>
</feature>
<dbReference type="PIRSF" id="PIRSF001488">
    <property type="entry name" value="Tdi_protein"/>
    <property type="match status" value="1"/>
</dbReference>
<dbReference type="PROSITE" id="PS00194">
    <property type="entry name" value="THIOREDOXIN_1"/>
    <property type="match status" value="1"/>
</dbReference>
<evidence type="ECO:0000256" key="1">
    <source>
        <dbReference type="ARBA" id="ARBA00004418"/>
    </source>
</evidence>
<dbReference type="InterPro" id="IPR050824">
    <property type="entry name" value="Thiol_disulfide_DsbA"/>
</dbReference>
<dbReference type="Gene3D" id="3.40.30.10">
    <property type="entry name" value="Glutaredoxin"/>
    <property type="match status" value="1"/>
</dbReference>
<dbReference type="InterPro" id="IPR001853">
    <property type="entry name" value="DSBA-like_thioredoxin_dom"/>
</dbReference>
<comment type="caution">
    <text evidence="10">The sequence shown here is derived from an EMBL/GenBank/DDBJ whole genome shotgun (WGS) entry which is preliminary data.</text>
</comment>
<comment type="subcellular location">
    <subcellularLocation>
        <location evidence="1 7">Periplasm</location>
    </subcellularLocation>
</comment>
<dbReference type="EMBL" id="BSPQ01000004">
    <property type="protein sequence ID" value="GLS90415.1"/>
    <property type="molecule type" value="Genomic_DNA"/>
</dbReference>
<accession>A0ABQ6DZ87</accession>
<evidence type="ECO:0000256" key="6">
    <source>
        <dbReference type="ARBA" id="ARBA00023284"/>
    </source>
</evidence>
<dbReference type="SUPFAM" id="SSF52833">
    <property type="entry name" value="Thioredoxin-like"/>
    <property type="match status" value="1"/>
</dbReference>
<protein>
    <recommendedName>
        <fullName evidence="7">Thiol:disulfide interchange protein</fullName>
    </recommendedName>
</protein>
<dbReference type="PANTHER" id="PTHR35891:SF2">
    <property type="entry name" value="THIOL:DISULFIDE INTERCHANGE PROTEIN DSBA"/>
    <property type="match status" value="1"/>
</dbReference>
<gene>
    <name evidence="10" type="primary">dsbA</name>
    <name evidence="10" type="ORF">GCM10007916_14820</name>
</gene>
<dbReference type="Pfam" id="PF01323">
    <property type="entry name" value="DSBA"/>
    <property type="match status" value="1"/>
</dbReference>
<proteinExistence type="inferred from homology"/>
<dbReference type="InterPro" id="IPR017937">
    <property type="entry name" value="Thioredoxin_CS"/>
</dbReference>
<dbReference type="Proteomes" id="UP001157353">
    <property type="component" value="Unassembled WGS sequence"/>
</dbReference>
<evidence type="ECO:0000256" key="7">
    <source>
        <dbReference type="PIRNR" id="PIRNR001488"/>
    </source>
</evidence>
<dbReference type="InterPro" id="IPR036249">
    <property type="entry name" value="Thioredoxin-like_sf"/>
</dbReference>
<evidence type="ECO:0000256" key="2">
    <source>
        <dbReference type="ARBA" id="ARBA00005791"/>
    </source>
</evidence>
<dbReference type="RefSeq" id="WP_284203544.1">
    <property type="nucleotide sequence ID" value="NZ_BSPQ01000004.1"/>
</dbReference>
<dbReference type="PANTHER" id="PTHR35891">
    <property type="entry name" value="THIOL:DISULFIDE INTERCHANGE PROTEIN DSBA"/>
    <property type="match status" value="1"/>
</dbReference>
<dbReference type="PROSITE" id="PS51352">
    <property type="entry name" value="THIOREDOXIN_2"/>
    <property type="match status" value="1"/>
</dbReference>
<feature type="signal peptide" evidence="8">
    <location>
        <begin position="1"/>
        <end position="20"/>
    </location>
</feature>
<keyword evidence="5 7" id="KW-1015">Disulfide bond</keyword>
<evidence type="ECO:0000256" key="4">
    <source>
        <dbReference type="ARBA" id="ARBA00022764"/>
    </source>
</evidence>
<dbReference type="InterPro" id="IPR013766">
    <property type="entry name" value="Thioredoxin_domain"/>
</dbReference>
<evidence type="ECO:0000256" key="8">
    <source>
        <dbReference type="SAM" id="SignalP"/>
    </source>
</evidence>
<evidence type="ECO:0000256" key="5">
    <source>
        <dbReference type="ARBA" id="ARBA00023157"/>
    </source>
</evidence>
<feature type="domain" description="Thioredoxin" evidence="9">
    <location>
        <begin position="7"/>
        <end position="199"/>
    </location>
</feature>
<name>A0ABQ6DZ87_9GAMM</name>
<sequence>MKKFFAVFAALILLPLSLQAADFKEGTHYEVVKQNATSTPQVLEFFSFYCPHCFKFEPLMAQLEAKLGDDVEIKKNHVNFLGKEMGPQLTQAYAAAELLKVEDKVASLIFDQIHTQRKAINGEAGVLAIFEKAGIPEVEAKGALASFPATGIASQMKRNTETFQIRGVPSLIVNGKYQVITNSVKSTDEFIELVSYLTKKTD</sequence>
<organism evidence="10 11">
    <name type="scientific">Psychromonas marina</name>
    <dbReference type="NCBI Taxonomy" id="88364"/>
    <lineage>
        <taxon>Bacteria</taxon>
        <taxon>Pseudomonadati</taxon>
        <taxon>Pseudomonadota</taxon>
        <taxon>Gammaproteobacteria</taxon>
        <taxon>Alteromonadales</taxon>
        <taxon>Psychromonadaceae</taxon>
        <taxon>Psychromonas</taxon>
    </lineage>
</organism>
<evidence type="ECO:0000313" key="10">
    <source>
        <dbReference type="EMBL" id="GLS90415.1"/>
    </source>
</evidence>
<reference evidence="11" key="1">
    <citation type="journal article" date="2019" name="Int. J. Syst. Evol. Microbiol.">
        <title>The Global Catalogue of Microorganisms (GCM) 10K type strain sequencing project: providing services to taxonomists for standard genome sequencing and annotation.</title>
        <authorList>
            <consortium name="The Broad Institute Genomics Platform"/>
            <consortium name="The Broad Institute Genome Sequencing Center for Infectious Disease"/>
            <person name="Wu L."/>
            <person name="Ma J."/>
        </authorList>
    </citation>
    <scope>NUCLEOTIDE SEQUENCE [LARGE SCALE GENOMIC DNA]</scope>
    <source>
        <strain evidence="11">NBRC 103166</strain>
    </source>
</reference>
<evidence type="ECO:0000259" key="9">
    <source>
        <dbReference type="PROSITE" id="PS51352"/>
    </source>
</evidence>
<evidence type="ECO:0000313" key="11">
    <source>
        <dbReference type="Proteomes" id="UP001157353"/>
    </source>
</evidence>
<dbReference type="InterPro" id="IPR023205">
    <property type="entry name" value="DsbA/DsbL"/>
</dbReference>